<comment type="caution">
    <text evidence="2">The sequence shown here is derived from an EMBL/GenBank/DDBJ whole genome shotgun (WGS) entry which is preliminary data.</text>
</comment>
<organism evidence="2 3">
    <name type="scientific">Candidatus Caccoplasma merdipullorum</name>
    <dbReference type="NCBI Taxonomy" id="2840718"/>
    <lineage>
        <taxon>Bacteria</taxon>
        <taxon>Pseudomonadati</taxon>
        <taxon>Bacteroidota</taxon>
        <taxon>Bacteroidia</taxon>
        <taxon>Bacteroidales</taxon>
        <taxon>Bacteroidaceae</taxon>
        <taxon>Bacteroidaceae incertae sedis</taxon>
        <taxon>Candidatus Caccoplasma</taxon>
    </lineage>
</organism>
<dbReference type="Gene3D" id="3.40.109.10">
    <property type="entry name" value="NADH Oxidase"/>
    <property type="match status" value="1"/>
</dbReference>
<accession>A0A9D9E165</accession>
<evidence type="ECO:0000259" key="1">
    <source>
        <dbReference type="Pfam" id="PF00881"/>
    </source>
</evidence>
<protein>
    <submittedName>
        <fullName evidence="2">Nitroreductase family protein</fullName>
    </submittedName>
</protein>
<sequence length="175" mass="19535">MENFHDLLINRRSIRKYTDEALSPEQVKQILEAALISPSSKSTMSWEFIVIEEKEQLGKLALCKEFGAGPIAGAKLAVVVTADTTKSDVWIEDASIASIIMQLQAADLGIGSCWIQIRNRFGADGTPAEEYVREMLGIPGQYAVLSVITFGHKAEERKPYDPEKTKWEKVHIGKW</sequence>
<dbReference type="EMBL" id="JADIMW010000022">
    <property type="protein sequence ID" value="MBO8437694.1"/>
    <property type="molecule type" value="Genomic_DNA"/>
</dbReference>
<dbReference type="InterPro" id="IPR050627">
    <property type="entry name" value="Nitroreductase/BluB"/>
</dbReference>
<proteinExistence type="predicted"/>
<dbReference type="GO" id="GO:0016491">
    <property type="term" value="F:oxidoreductase activity"/>
    <property type="evidence" value="ECO:0007669"/>
    <property type="project" value="InterPro"/>
</dbReference>
<dbReference type="AlphaFoldDB" id="A0A9D9E165"/>
<dbReference type="InterPro" id="IPR000415">
    <property type="entry name" value="Nitroreductase-like"/>
</dbReference>
<dbReference type="Pfam" id="PF00881">
    <property type="entry name" value="Nitroreductase"/>
    <property type="match status" value="1"/>
</dbReference>
<gene>
    <name evidence="2" type="ORF">IAC54_02200</name>
</gene>
<feature type="domain" description="Nitroreductase" evidence="1">
    <location>
        <begin position="10"/>
        <end position="152"/>
    </location>
</feature>
<evidence type="ECO:0000313" key="3">
    <source>
        <dbReference type="Proteomes" id="UP000823636"/>
    </source>
</evidence>
<reference evidence="2" key="1">
    <citation type="submission" date="2020-10" db="EMBL/GenBank/DDBJ databases">
        <authorList>
            <person name="Gilroy R."/>
        </authorList>
    </citation>
    <scope>NUCLEOTIDE SEQUENCE</scope>
    <source>
        <strain evidence="2">G3-4614</strain>
    </source>
</reference>
<dbReference type="Proteomes" id="UP000823636">
    <property type="component" value="Unassembled WGS sequence"/>
</dbReference>
<dbReference type="PANTHER" id="PTHR23026:SF117">
    <property type="entry name" value="NITROREDUCTASE"/>
    <property type="match status" value="1"/>
</dbReference>
<reference evidence="2" key="2">
    <citation type="journal article" date="2021" name="PeerJ">
        <title>Extensive microbial diversity within the chicken gut microbiome revealed by metagenomics and culture.</title>
        <authorList>
            <person name="Gilroy R."/>
            <person name="Ravi A."/>
            <person name="Getino M."/>
            <person name="Pursley I."/>
            <person name="Horton D.L."/>
            <person name="Alikhan N.F."/>
            <person name="Baker D."/>
            <person name="Gharbi K."/>
            <person name="Hall N."/>
            <person name="Watson M."/>
            <person name="Adriaenssens E.M."/>
            <person name="Foster-Nyarko E."/>
            <person name="Jarju S."/>
            <person name="Secka A."/>
            <person name="Antonio M."/>
            <person name="Oren A."/>
            <person name="Chaudhuri R.R."/>
            <person name="La Ragione R."/>
            <person name="Hildebrand F."/>
            <person name="Pallen M.J."/>
        </authorList>
    </citation>
    <scope>NUCLEOTIDE SEQUENCE</scope>
    <source>
        <strain evidence="2">G3-4614</strain>
    </source>
</reference>
<dbReference type="PANTHER" id="PTHR23026">
    <property type="entry name" value="NADPH NITROREDUCTASE"/>
    <property type="match status" value="1"/>
</dbReference>
<dbReference type="SUPFAM" id="SSF55469">
    <property type="entry name" value="FMN-dependent nitroreductase-like"/>
    <property type="match status" value="1"/>
</dbReference>
<name>A0A9D9E165_9BACT</name>
<evidence type="ECO:0000313" key="2">
    <source>
        <dbReference type="EMBL" id="MBO8437694.1"/>
    </source>
</evidence>
<dbReference type="InterPro" id="IPR029479">
    <property type="entry name" value="Nitroreductase"/>
</dbReference>
<dbReference type="CDD" id="cd02151">
    <property type="entry name" value="nitroreductase"/>
    <property type="match status" value="1"/>
</dbReference>